<name>A0ABP8ZWU3_9ACTN</name>
<dbReference type="Pfam" id="PF01230">
    <property type="entry name" value="HIT"/>
    <property type="match status" value="1"/>
</dbReference>
<proteinExistence type="predicted"/>
<dbReference type="CDD" id="cd01276">
    <property type="entry name" value="PKCI_related"/>
    <property type="match status" value="1"/>
</dbReference>
<organism evidence="3 4">
    <name type="scientific">Streptomyces sanyensis</name>
    <dbReference type="NCBI Taxonomy" id="568869"/>
    <lineage>
        <taxon>Bacteria</taxon>
        <taxon>Bacillati</taxon>
        <taxon>Actinomycetota</taxon>
        <taxon>Actinomycetes</taxon>
        <taxon>Kitasatosporales</taxon>
        <taxon>Streptomycetaceae</taxon>
        <taxon>Streptomyces</taxon>
    </lineage>
</organism>
<sequence length="119" mass="12487">MAGEPQADCLFCKIVAGEVPATVVRETDTTVAFRDINPQAPSHVLVIPKAHHRDAAALAAEAPETVADLLREAGRVAADERIDETGYRVVFNTGSGAGQTVFHAHAHVLGGRGLAWPPG</sequence>
<dbReference type="PANTHER" id="PTHR23089">
    <property type="entry name" value="HISTIDINE TRIAD HIT PROTEIN"/>
    <property type="match status" value="1"/>
</dbReference>
<protein>
    <submittedName>
        <fullName evidence="3">Histidine triad nucleotide-binding protein</fullName>
    </submittedName>
</protein>
<dbReference type="PRINTS" id="PR00332">
    <property type="entry name" value="HISTRIAD"/>
</dbReference>
<evidence type="ECO:0000313" key="3">
    <source>
        <dbReference type="EMBL" id="GAA4767951.1"/>
    </source>
</evidence>
<dbReference type="InterPro" id="IPR011146">
    <property type="entry name" value="HIT-like"/>
</dbReference>
<reference evidence="4" key="1">
    <citation type="journal article" date="2019" name="Int. J. Syst. Evol. Microbiol.">
        <title>The Global Catalogue of Microorganisms (GCM) 10K type strain sequencing project: providing services to taxonomists for standard genome sequencing and annotation.</title>
        <authorList>
            <consortium name="The Broad Institute Genomics Platform"/>
            <consortium name="The Broad Institute Genome Sequencing Center for Infectious Disease"/>
            <person name="Wu L."/>
            <person name="Ma J."/>
        </authorList>
    </citation>
    <scope>NUCLEOTIDE SEQUENCE [LARGE SCALE GENOMIC DNA]</scope>
    <source>
        <strain evidence="4">JCM 18324</strain>
    </source>
</reference>
<dbReference type="EMBL" id="BAABJV010000002">
    <property type="protein sequence ID" value="GAA4767951.1"/>
    <property type="molecule type" value="Genomic_DNA"/>
</dbReference>
<dbReference type="Proteomes" id="UP001501147">
    <property type="component" value="Unassembled WGS sequence"/>
</dbReference>
<feature type="short sequence motif" description="Histidine triad motif" evidence="1">
    <location>
        <begin position="103"/>
        <end position="107"/>
    </location>
</feature>
<keyword evidence="4" id="KW-1185">Reference proteome</keyword>
<gene>
    <name evidence="3" type="ORF">GCM10023329_13140</name>
</gene>
<dbReference type="PROSITE" id="PS51084">
    <property type="entry name" value="HIT_2"/>
    <property type="match status" value="1"/>
</dbReference>
<dbReference type="Gene3D" id="3.30.428.10">
    <property type="entry name" value="HIT-like"/>
    <property type="match status" value="1"/>
</dbReference>
<evidence type="ECO:0000313" key="4">
    <source>
        <dbReference type="Proteomes" id="UP001501147"/>
    </source>
</evidence>
<comment type="caution">
    <text evidence="3">The sequence shown here is derived from an EMBL/GenBank/DDBJ whole genome shotgun (WGS) entry which is preliminary data.</text>
</comment>
<evidence type="ECO:0000256" key="1">
    <source>
        <dbReference type="PROSITE-ProRule" id="PRU00464"/>
    </source>
</evidence>
<feature type="domain" description="HIT" evidence="2">
    <location>
        <begin position="10"/>
        <end position="119"/>
    </location>
</feature>
<dbReference type="InterPro" id="IPR036265">
    <property type="entry name" value="HIT-like_sf"/>
</dbReference>
<dbReference type="SUPFAM" id="SSF54197">
    <property type="entry name" value="HIT-like"/>
    <property type="match status" value="1"/>
</dbReference>
<evidence type="ECO:0000259" key="2">
    <source>
        <dbReference type="PROSITE" id="PS51084"/>
    </source>
</evidence>
<accession>A0ABP8ZWU3</accession>
<dbReference type="InterPro" id="IPR001310">
    <property type="entry name" value="Histidine_triad_HIT"/>
</dbReference>
<dbReference type="RefSeq" id="WP_345610534.1">
    <property type="nucleotide sequence ID" value="NZ_BAABJV010000002.1"/>
</dbReference>